<dbReference type="OrthoDB" id="9806837at2"/>
<dbReference type="EMBL" id="FLRB01000012">
    <property type="protein sequence ID" value="SBT21185.1"/>
    <property type="molecule type" value="Genomic_DNA"/>
</dbReference>
<reference evidence="8 11" key="2">
    <citation type="submission" date="2016-06" db="EMBL/GenBank/DDBJ databases">
        <authorList>
            <person name="Kjaerup R.B."/>
            <person name="Dalgaard T.S."/>
            <person name="Juul-Madsen H.R."/>
        </authorList>
    </citation>
    <scope>NUCLEOTIDE SEQUENCE [LARGE SCALE GENOMIC DNA]</scope>
    <source>
        <strain evidence="8 11">CECT 5115</strain>
    </source>
</reference>
<evidence type="ECO:0000313" key="8">
    <source>
        <dbReference type="EMBL" id="SBT16137.1"/>
    </source>
</evidence>
<dbReference type="PANTHER" id="PTHR32125">
    <property type="entry name" value="2-C-METHYL-D-ERYTHRITOL 4-PHOSPHATE CYTIDYLYLTRANSFERASE, CHLOROPLASTIC"/>
    <property type="match status" value="1"/>
</dbReference>
<protein>
    <recommendedName>
        <fullName evidence="7">2-C-methyl-D-erythritol 4-phosphate cytidylyltransferase</fullName>
        <ecNumber evidence="7">2.7.7.60</ecNumber>
    </recommendedName>
    <alternativeName>
        <fullName evidence="7">4-diphosphocytidyl-2C-methyl-D-erythritol synthase</fullName>
    </alternativeName>
    <alternativeName>
        <fullName evidence="7">MEP cytidylyltransferase</fullName>
        <shortName evidence="7">MCT</shortName>
    </alternativeName>
</protein>
<evidence type="ECO:0000256" key="2">
    <source>
        <dbReference type="ARBA" id="ARBA00004787"/>
    </source>
</evidence>
<comment type="pathway">
    <text evidence="2 7">Isoprenoid biosynthesis; isopentenyl diphosphate biosynthesis via DXP pathway; isopentenyl diphosphate from 1-deoxy-D-xylulose 5-phosphate: step 2/6.</text>
</comment>
<dbReference type="PROSITE" id="PS01295">
    <property type="entry name" value="ISPD"/>
    <property type="match status" value="1"/>
</dbReference>
<keyword evidence="5 7" id="KW-0548">Nucleotidyltransferase</keyword>
<dbReference type="Proteomes" id="UP000092840">
    <property type="component" value="Unassembled WGS sequence"/>
</dbReference>
<dbReference type="InterPro" id="IPR018294">
    <property type="entry name" value="ISPD_synthase_CS"/>
</dbReference>
<evidence type="ECO:0000256" key="3">
    <source>
        <dbReference type="ARBA" id="ARBA00009789"/>
    </source>
</evidence>
<dbReference type="UniPathway" id="UPA00056">
    <property type="reaction ID" value="UER00093"/>
</dbReference>
<dbReference type="InterPro" id="IPR034683">
    <property type="entry name" value="IspD/TarI"/>
</dbReference>
<keyword evidence="6 7" id="KW-0414">Isoprene biosynthesis</keyword>
<reference evidence="9 10" key="1">
    <citation type="submission" date="2016-06" db="EMBL/GenBank/DDBJ databases">
        <authorList>
            <person name="Rodrigo-Torres L."/>
            <person name="Arahal D.R."/>
        </authorList>
    </citation>
    <scope>NUCLEOTIDE SEQUENCE [LARGE SCALE GENOMIC DNA]</scope>
    <source>
        <strain evidence="9 10">CECT 5116</strain>
    </source>
</reference>
<dbReference type="Proteomes" id="UP000092871">
    <property type="component" value="Unassembled WGS sequence"/>
</dbReference>
<dbReference type="InterPro" id="IPR050088">
    <property type="entry name" value="IspD/TarI_cytidylyltransf_bact"/>
</dbReference>
<dbReference type="PANTHER" id="PTHR32125:SF4">
    <property type="entry name" value="2-C-METHYL-D-ERYTHRITOL 4-PHOSPHATE CYTIDYLYLTRANSFERASE, CHLOROPLASTIC"/>
    <property type="match status" value="1"/>
</dbReference>
<comment type="function">
    <text evidence="7">Catalyzes the formation of 4-diphosphocytidyl-2-C-methyl-D-erythritol from CTP and 2-C-methyl-D-erythritol 4-phosphate (MEP).</text>
</comment>
<name>A0A1C3JM08_9GAMM</name>
<gene>
    <name evidence="7 8" type="primary">ispD</name>
    <name evidence="8" type="ORF">MGA5115_00211</name>
    <name evidence="9" type="ORF">MGA5116_01772</name>
</gene>
<dbReference type="CDD" id="cd02516">
    <property type="entry name" value="CDP-ME_synthetase"/>
    <property type="match status" value="1"/>
</dbReference>
<accession>A0A1C3JM08</accession>
<dbReference type="RefSeq" id="WP_067030527.1">
    <property type="nucleotide sequence ID" value="NZ_CP187511.1"/>
</dbReference>
<evidence type="ECO:0000313" key="11">
    <source>
        <dbReference type="Proteomes" id="UP000092871"/>
    </source>
</evidence>
<dbReference type="InterPro" id="IPR001228">
    <property type="entry name" value="IspD"/>
</dbReference>
<dbReference type="Gene3D" id="3.90.550.10">
    <property type="entry name" value="Spore Coat Polysaccharide Biosynthesis Protein SpsA, Chain A"/>
    <property type="match status" value="1"/>
</dbReference>
<dbReference type="AlphaFoldDB" id="A0A1C3JM08"/>
<dbReference type="HAMAP" id="MF_00108">
    <property type="entry name" value="IspD"/>
    <property type="match status" value="1"/>
</dbReference>
<feature type="site" description="Positions MEP for the nucleophilic attack" evidence="7">
    <location>
        <position position="154"/>
    </location>
</feature>
<feature type="site" description="Transition state stabilizer" evidence="7">
    <location>
        <position position="16"/>
    </location>
</feature>
<dbReference type="EMBL" id="FLRA01000002">
    <property type="protein sequence ID" value="SBT16137.1"/>
    <property type="molecule type" value="Genomic_DNA"/>
</dbReference>
<dbReference type="GO" id="GO:0019288">
    <property type="term" value="P:isopentenyl diphosphate biosynthetic process, methylerythritol 4-phosphate pathway"/>
    <property type="evidence" value="ECO:0007669"/>
    <property type="project" value="UniProtKB-UniRule"/>
</dbReference>
<feature type="site" description="Positions MEP for the nucleophilic attack" evidence="7">
    <location>
        <position position="210"/>
    </location>
</feature>
<keyword evidence="10" id="KW-1185">Reference proteome</keyword>
<dbReference type="GO" id="GO:0050518">
    <property type="term" value="F:2-C-methyl-D-erythritol 4-phosphate cytidylyltransferase activity"/>
    <property type="evidence" value="ECO:0007669"/>
    <property type="project" value="UniProtKB-UniRule"/>
</dbReference>
<evidence type="ECO:0000313" key="10">
    <source>
        <dbReference type="Proteomes" id="UP000092840"/>
    </source>
</evidence>
<organism evidence="8 11">
    <name type="scientific">Marinomonas gallaica</name>
    <dbReference type="NCBI Taxonomy" id="1806667"/>
    <lineage>
        <taxon>Bacteria</taxon>
        <taxon>Pseudomonadati</taxon>
        <taxon>Pseudomonadota</taxon>
        <taxon>Gammaproteobacteria</taxon>
        <taxon>Oceanospirillales</taxon>
        <taxon>Oceanospirillaceae</taxon>
        <taxon>Marinomonas</taxon>
    </lineage>
</organism>
<feature type="site" description="Transition state stabilizer" evidence="7">
    <location>
        <position position="23"/>
    </location>
</feature>
<proteinExistence type="inferred from homology"/>
<dbReference type="InterPro" id="IPR029044">
    <property type="entry name" value="Nucleotide-diphossugar_trans"/>
</dbReference>
<evidence type="ECO:0000256" key="5">
    <source>
        <dbReference type="ARBA" id="ARBA00022695"/>
    </source>
</evidence>
<dbReference type="Pfam" id="PF01128">
    <property type="entry name" value="IspD"/>
    <property type="match status" value="1"/>
</dbReference>
<dbReference type="SUPFAM" id="SSF53448">
    <property type="entry name" value="Nucleotide-diphospho-sugar transferases"/>
    <property type="match status" value="1"/>
</dbReference>
<evidence type="ECO:0000256" key="7">
    <source>
        <dbReference type="HAMAP-Rule" id="MF_00108"/>
    </source>
</evidence>
<evidence type="ECO:0000313" key="9">
    <source>
        <dbReference type="EMBL" id="SBT21185.1"/>
    </source>
</evidence>
<evidence type="ECO:0000256" key="4">
    <source>
        <dbReference type="ARBA" id="ARBA00022679"/>
    </source>
</evidence>
<dbReference type="NCBIfam" id="TIGR00453">
    <property type="entry name" value="ispD"/>
    <property type="match status" value="1"/>
</dbReference>
<sequence>MTQYWVIIPAAGVGKRMASAQPKQYLMLNDKTILDTTISRFIGHPNVAGVVVGVSPDDEYWPDSEWSTHPQVVRFDGGEERSDTVLNGLQVLLALGVSETDSVLVHDAVRPLLSQSALTRIVSHTGEQGALLAIPCKDTLKLANDQCATATVDRSVIWQAQTPQKFPLMALYEGIASATEEGIAITDESSAMELLDWQPDLIEGESSNLKITVPDDLVIAQALISIHSSELQ</sequence>
<dbReference type="EC" id="2.7.7.60" evidence="7"/>
<evidence type="ECO:0000256" key="1">
    <source>
        <dbReference type="ARBA" id="ARBA00001282"/>
    </source>
</evidence>
<comment type="catalytic activity">
    <reaction evidence="1 7">
        <text>2-C-methyl-D-erythritol 4-phosphate + CTP + H(+) = 4-CDP-2-C-methyl-D-erythritol + diphosphate</text>
        <dbReference type="Rhea" id="RHEA:13429"/>
        <dbReference type="ChEBI" id="CHEBI:15378"/>
        <dbReference type="ChEBI" id="CHEBI:33019"/>
        <dbReference type="ChEBI" id="CHEBI:37563"/>
        <dbReference type="ChEBI" id="CHEBI:57823"/>
        <dbReference type="ChEBI" id="CHEBI:58262"/>
        <dbReference type="EC" id="2.7.7.60"/>
    </reaction>
</comment>
<dbReference type="FunFam" id="3.90.550.10:FF:000003">
    <property type="entry name" value="2-C-methyl-D-erythritol 4-phosphate cytidylyltransferase"/>
    <property type="match status" value="1"/>
</dbReference>
<keyword evidence="4 7" id="KW-0808">Transferase</keyword>
<comment type="similarity">
    <text evidence="3 7">Belongs to the IspD/TarI cytidylyltransferase family. IspD subfamily.</text>
</comment>
<evidence type="ECO:0000256" key="6">
    <source>
        <dbReference type="ARBA" id="ARBA00023229"/>
    </source>
</evidence>